<accession>A0A7U3QJC7</accession>
<dbReference type="InterPro" id="IPR000568">
    <property type="entry name" value="ATP_synth_F0_asu"/>
</dbReference>
<feature type="transmembrane region" description="Helical" evidence="12">
    <location>
        <begin position="192"/>
        <end position="212"/>
    </location>
</feature>
<dbReference type="PANTHER" id="PTHR11410:SF0">
    <property type="entry name" value="ATP SYNTHASE SUBUNIT A"/>
    <property type="match status" value="1"/>
</dbReference>
<dbReference type="Pfam" id="PF00119">
    <property type="entry name" value="ATP-synt_A"/>
    <property type="match status" value="1"/>
</dbReference>
<dbReference type="InterPro" id="IPR023011">
    <property type="entry name" value="ATP_synth_F0_asu_AS"/>
</dbReference>
<geneLocation type="mitochondrion" evidence="13"/>
<feature type="transmembrane region" description="Helical" evidence="12">
    <location>
        <begin position="166"/>
        <end position="186"/>
    </location>
</feature>
<gene>
    <name evidence="13" type="primary">atp6</name>
</gene>
<keyword evidence="8" id="KW-0406">Ion transport</keyword>
<evidence type="ECO:0000256" key="11">
    <source>
        <dbReference type="RuleBase" id="RU004450"/>
    </source>
</evidence>
<evidence type="ECO:0000256" key="10">
    <source>
        <dbReference type="ARBA" id="ARBA00023310"/>
    </source>
</evidence>
<feature type="transmembrane region" description="Helical" evidence="12">
    <location>
        <begin position="95"/>
        <end position="114"/>
    </location>
</feature>
<dbReference type="EMBL" id="MT079440">
    <property type="protein sequence ID" value="QPN49688.1"/>
    <property type="molecule type" value="Genomic_DNA"/>
</dbReference>
<evidence type="ECO:0000256" key="4">
    <source>
        <dbReference type="ARBA" id="ARBA00022547"/>
    </source>
</evidence>
<evidence type="ECO:0000256" key="2">
    <source>
        <dbReference type="ARBA" id="ARBA00006810"/>
    </source>
</evidence>
<dbReference type="NCBIfam" id="TIGR01131">
    <property type="entry name" value="ATP_synt_6_or_A"/>
    <property type="match status" value="1"/>
</dbReference>
<keyword evidence="13" id="KW-0496">Mitochondrion</keyword>
<keyword evidence="6" id="KW-0375">Hydrogen ion transport</keyword>
<evidence type="ECO:0000256" key="6">
    <source>
        <dbReference type="ARBA" id="ARBA00022781"/>
    </source>
</evidence>
<reference evidence="13" key="1">
    <citation type="journal article" date="2021" name="Evol. Appl.">
        <title>Global Phylogeography and Invasion History of the Spotted Lanternfly Revealed by Mitochondrial Phylogenomics.</title>
        <authorList>
            <person name="Du Z."/>
            <person name="Wu Y."/>
            <person name="Chen Z."/>
            <person name="Cao L."/>
            <person name="Ishikawa T."/>
            <person name="Kamitani S."/>
            <person name="Sota T."/>
            <person name="Song F."/>
            <person name="Tian L."/>
            <person name="Cai W."/>
            <person name="Li H."/>
        </authorList>
    </citation>
    <scope>NUCLEOTIDE SEQUENCE</scope>
    <source>
        <strain evidence="13">HBXY-8</strain>
    </source>
</reference>
<keyword evidence="3" id="KW-0813">Transport</keyword>
<evidence type="ECO:0000256" key="1">
    <source>
        <dbReference type="ARBA" id="ARBA00004141"/>
    </source>
</evidence>
<comment type="similarity">
    <text evidence="2">Belongs to the ATPase A chain family.</text>
</comment>
<dbReference type="GO" id="GO:0005743">
    <property type="term" value="C:mitochondrial inner membrane"/>
    <property type="evidence" value="ECO:0007669"/>
    <property type="project" value="UniProtKB-SubCell"/>
</dbReference>
<dbReference type="SUPFAM" id="SSF81336">
    <property type="entry name" value="F1F0 ATP synthase subunit A"/>
    <property type="match status" value="1"/>
</dbReference>
<proteinExistence type="inferred from homology"/>
<dbReference type="GO" id="GO:0045259">
    <property type="term" value="C:proton-transporting ATP synthase complex"/>
    <property type="evidence" value="ECO:0007669"/>
    <property type="project" value="UniProtKB-KW"/>
</dbReference>
<evidence type="ECO:0000256" key="9">
    <source>
        <dbReference type="ARBA" id="ARBA00023136"/>
    </source>
</evidence>
<protein>
    <recommendedName>
        <fullName evidence="11">ATP synthase subunit a</fullName>
    </recommendedName>
</protein>
<dbReference type="AlphaFoldDB" id="A0A7U3QJC7"/>
<organism evidence="13">
    <name type="scientific">Lycorma delicatula</name>
    <name type="common">Spotted lanternfly</name>
    <name type="synonym">Aphaena delicatula</name>
    <dbReference type="NCBI Taxonomy" id="130591"/>
    <lineage>
        <taxon>Eukaryota</taxon>
        <taxon>Metazoa</taxon>
        <taxon>Ecdysozoa</taxon>
        <taxon>Arthropoda</taxon>
        <taxon>Hexapoda</taxon>
        <taxon>Insecta</taxon>
        <taxon>Pterygota</taxon>
        <taxon>Neoptera</taxon>
        <taxon>Paraneoptera</taxon>
        <taxon>Hemiptera</taxon>
        <taxon>Auchenorrhyncha</taxon>
        <taxon>Fulgoroidea</taxon>
        <taxon>Fulgoridae</taxon>
        <taxon>Aphaeninae</taxon>
        <taxon>Lycorma</taxon>
    </lineage>
</organism>
<evidence type="ECO:0000256" key="8">
    <source>
        <dbReference type="ARBA" id="ARBA00023065"/>
    </source>
</evidence>
<dbReference type="InterPro" id="IPR045083">
    <property type="entry name" value="ATP_synth_F0_asu_bact/mt"/>
</dbReference>
<dbReference type="PRINTS" id="PR00123">
    <property type="entry name" value="ATPASEA"/>
</dbReference>
<dbReference type="Gene3D" id="1.20.120.220">
    <property type="entry name" value="ATP synthase, F0 complex, subunit A"/>
    <property type="match status" value="1"/>
</dbReference>
<feature type="transmembrane region" description="Helical" evidence="12">
    <location>
        <begin position="20"/>
        <end position="36"/>
    </location>
</feature>
<evidence type="ECO:0000313" key="13">
    <source>
        <dbReference type="EMBL" id="QPN49688.1"/>
    </source>
</evidence>
<comment type="subcellular location">
    <subcellularLocation>
        <location evidence="1">Membrane</location>
        <topology evidence="1">Multi-pass membrane protein</topology>
    </subcellularLocation>
    <subcellularLocation>
        <location evidence="11">Mitochondrion inner membrane</location>
        <topology evidence="11">Multi-pass membrane protein</topology>
    </subcellularLocation>
</comment>
<sequence>MMTSLFSTFDPMTKLLQSNWIIMMMTTMILPKWYWTKKSRMNMIMKMMEKKLMNEFKLMTHQKEILIMVMSIFMFIMISNMMGLIPYVFTSTSHLVVSMSIALPMWIMITIYSWKNFTNEMFKHMLPKGTPSAISPMMIMIETTGNLIRPISLAVRLTANMIAGHLLMTLLGNTSSIKMLVFIMPIQMTLTAFETAISMIQAYVFATLVTLYSSEVP</sequence>
<evidence type="ECO:0000256" key="7">
    <source>
        <dbReference type="ARBA" id="ARBA00022989"/>
    </source>
</evidence>
<name>A0A7U3QJC7_LYCDL</name>
<dbReference type="CDD" id="cd00310">
    <property type="entry name" value="ATP-synt_Fo_a_6"/>
    <property type="match status" value="1"/>
</dbReference>
<dbReference type="InterPro" id="IPR035908">
    <property type="entry name" value="F0_ATP_A_sf"/>
</dbReference>
<dbReference type="PROSITE" id="PS00449">
    <property type="entry name" value="ATPASE_A"/>
    <property type="match status" value="1"/>
</dbReference>
<keyword evidence="4" id="KW-0138">CF(0)</keyword>
<dbReference type="GO" id="GO:0046933">
    <property type="term" value="F:proton-transporting ATP synthase activity, rotational mechanism"/>
    <property type="evidence" value="ECO:0007669"/>
    <property type="project" value="TreeGrafter"/>
</dbReference>
<keyword evidence="7 12" id="KW-1133">Transmembrane helix</keyword>
<evidence type="ECO:0000256" key="12">
    <source>
        <dbReference type="SAM" id="Phobius"/>
    </source>
</evidence>
<keyword evidence="9 12" id="KW-0472">Membrane</keyword>
<feature type="transmembrane region" description="Helical" evidence="12">
    <location>
        <begin position="65"/>
        <end position="89"/>
    </location>
</feature>
<evidence type="ECO:0000256" key="3">
    <source>
        <dbReference type="ARBA" id="ARBA00022448"/>
    </source>
</evidence>
<evidence type="ECO:0000256" key="5">
    <source>
        <dbReference type="ARBA" id="ARBA00022692"/>
    </source>
</evidence>
<keyword evidence="10" id="KW-0066">ATP synthesis</keyword>
<keyword evidence="5 12" id="KW-0812">Transmembrane</keyword>
<dbReference type="PANTHER" id="PTHR11410">
    <property type="entry name" value="ATP SYNTHASE SUBUNIT A"/>
    <property type="match status" value="1"/>
</dbReference>